<proteinExistence type="predicted"/>
<dbReference type="EMBL" id="CP042192">
    <property type="protein sequence ID" value="QDS72985.1"/>
    <property type="molecule type" value="Genomic_DNA"/>
</dbReference>
<name>A0A517LBH1_9PEZI</name>
<accession>A0A517LBH1</accession>
<keyword evidence="3" id="KW-1185">Reference proteome</keyword>
<evidence type="ECO:0000256" key="1">
    <source>
        <dbReference type="SAM" id="SignalP"/>
    </source>
</evidence>
<reference evidence="2 3" key="1">
    <citation type="submission" date="2019-07" db="EMBL/GenBank/DDBJ databases">
        <title>Finished genome of Venturia effusa.</title>
        <authorList>
            <person name="Young C.A."/>
            <person name="Cox M.P."/>
            <person name="Ganley A.R.D."/>
            <person name="David W.J."/>
        </authorList>
    </citation>
    <scope>NUCLEOTIDE SEQUENCE [LARGE SCALE GENOMIC DNA]</scope>
    <source>
        <strain evidence="3">albino</strain>
    </source>
</reference>
<dbReference type="OrthoDB" id="10344723at2759"/>
<evidence type="ECO:0000313" key="2">
    <source>
        <dbReference type="EMBL" id="QDS72985.1"/>
    </source>
</evidence>
<feature type="chain" id="PRO_5021906047" evidence="1">
    <location>
        <begin position="23"/>
        <end position="276"/>
    </location>
</feature>
<dbReference type="Proteomes" id="UP000316270">
    <property type="component" value="Chromosome 8"/>
</dbReference>
<sequence length="276" mass="30952">MKLSNHNLSVLGLSTLSAMCMAVPAPEISTGNQLASSQPTNATALDNETNISATLPLSTFQNISSLANLEKRKSHKSSHYYLSAADGLFLSQDEKDFIPGSIREDTPRSGPNGALYRKIRFSQRGHLRLRANTGKNDVIFPNAWYCNNKDKKRNPGGCYGRNFIDPRPEILAAYDPNLKIRYEGNFAYITSGRNGEIRFDKVNDKSGRDHYRYVEPGMKFFDRKKWQAEQDARPACNRKGDIFGIVNFFGILDKICDAYENLMKNGGLKGKFDFSG</sequence>
<keyword evidence="1" id="KW-0732">Signal</keyword>
<evidence type="ECO:0000313" key="3">
    <source>
        <dbReference type="Proteomes" id="UP000316270"/>
    </source>
</evidence>
<organism evidence="2 3">
    <name type="scientific">Venturia effusa</name>
    <dbReference type="NCBI Taxonomy" id="50376"/>
    <lineage>
        <taxon>Eukaryota</taxon>
        <taxon>Fungi</taxon>
        <taxon>Dikarya</taxon>
        <taxon>Ascomycota</taxon>
        <taxon>Pezizomycotina</taxon>
        <taxon>Dothideomycetes</taxon>
        <taxon>Pleosporomycetidae</taxon>
        <taxon>Venturiales</taxon>
        <taxon>Venturiaceae</taxon>
        <taxon>Venturia</taxon>
    </lineage>
</organism>
<protein>
    <submittedName>
        <fullName evidence="2">Uncharacterized protein</fullName>
    </submittedName>
</protein>
<dbReference type="AlphaFoldDB" id="A0A517LBH1"/>
<gene>
    <name evidence="2" type="ORF">FKW77_008853</name>
</gene>
<feature type="signal peptide" evidence="1">
    <location>
        <begin position="1"/>
        <end position="22"/>
    </location>
</feature>